<dbReference type="InterPro" id="IPR011042">
    <property type="entry name" value="6-blade_b-propeller_TolB-like"/>
</dbReference>
<dbReference type="AlphaFoldDB" id="A0A1I5XG74"/>
<dbReference type="PANTHER" id="PTHR47572">
    <property type="entry name" value="LIPOPROTEIN-RELATED"/>
    <property type="match status" value="1"/>
</dbReference>
<dbReference type="SUPFAM" id="SSF63829">
    <property type="entry name" value="Calcium-dependent phosphotriesterase"/>
    <property type="match status" value="1"/>
</dbReference>
<dbReference type="PANTHER" id="PTHR47572:SF4">
    <property type="entry name" value="LACTONASE DRP35"/>
    <property type="match status" value="1"/>
</dbReference>
<feature type="signal peptide" evidence="2">
    <location>
        <begin position="1"/>
        <end position="27"/>
    </location>
</feature>
<dbReference type="Gene3D" id="2.120.10.30">
    <property type="entry name" value="TolB, C-terminal domain"/>
    <property type="match status" value="1"/>
</dbReference>
<organism evidence="4 5">
    <name type="scientific">Hymenobacter arizonensis</name>
    <name type="common">Siccationidurans arizonensis</name>
    <dbReference type="NCBI Taxonomy" id="1227077"/>
    <lineage>
        <taxon>Bacteria</taxon>
        <taxon>Pseudomonadati</taxon>
        <taxon>Bacteroidota</taxon>
        <taxon>Cytophagia</taxon>
        <taxon>Cytophagales</taxon>
        <taxon>Hymenobacteraceae</taxon>
        <taxon>Hymenobacter</taxon>
    </lineage>
</organism>
<protein>
    <submittedName>
        <fullName evidence="4">Gluconolactonase</fullName>
    </submittedName>
</protein>
<dbReference type="EMBL" id="FOXS01000002">
    <property type="protein sequence ID" value="SFQ30969.1"/>
    <property type="molecule type" value="Genomic_DNA"/>
</dbReference>
<dbReference type="STRING" id="1227077.SAMN04515668_1825"/>
<dbReference type="GO" id="GO:0016787">
    <property type="term" value="F:hydrolase activity"/>
    <property type="evidence" value="ECO:0007669"/>
    <property type="project" value="UniProtKB-KW"/>
</dbReference>
<reference evidence="5" key="1">
    <citation type="submission" date="2016-10" db="EMBL/GenBank/DDBJ databases">
        <authorList>
            <person name="Varghese N."/>
            <person name="Submissions S."/>
        </authorList>
    </citation>
    <scope>NUCLEOTIDE SEQUENCE [LARGE SCALE GENOMIC DNA]</scope>
    <source>
        <strain evidence="5">OR362-8,ATCC BAA-1266,JCM 13504</strain>
    </source>
</reference>
<evidence type="ECO:0000256" key="1">
    <source>
        <dbReference type="ARBA" id="ARBA00022801"/>
    </source>
</evidence>
<evidence type="ECO:0000259" key="3">
    <source>
        <dbReference type="Pfam" id="PF08450"/>
    </source>
</evidence>
<feature type="domain" description="SMP-30/Gluconolactonase/LRE-like region" evidence="3">
    <location>
        <begin position="51"/>
        <end position="295"/>
    </location>
</feature>
<dbReference type="PROSITE" id="PS51257">
    <property type="entry name" value="PROKAR_LIPOPROTEIN"/>
    <property type="match status" value="1"/>
</dbReference>
<name>A0A1I5XG74_HYMAR</name>
<gene>
    <name evidence="4" type="ORF">SAMN04515668_1825</name>
</gene>
<dbReference type="Pfam" id="PF08450">
    <property type="entry name" value="SGL"/>
    <property type="match status" value="1"/>
</dbReference>
<dbReference type="Proteomes" id="UP000199029">
    <property type="component" value="Unassembled WGS sequence"/>
</dbReference>
<proteinExistence type="predicted"/>
<keyword evidence="1" id="KW-0378">Hydrolase</keyword>
<sequence>MTHLKFSLSYSLLFLACSFGTADLVRAQSTASSSILAGSATPQLVARQFKFTEGPAVDKAGNIYFTDQPNDKIWKYDTSGKLSVFLEKSGRSNGLYFDKQGNLLACADEQNQLWSVAPNGKVTVLLDNVQGHRLNGPNDLWPHPRNGGIYFTDPYYQRPYWTRTEPDPNLGGQKLYFLPKGQAQPTVADDQLQQPNGIIGTPDGRLLYVADIKADKTYRYEISADGKLTNRQLFVAQGSDGMTIDNEGNVYLTGKGVTVYNLAGQKIQHIDVPADWTANLCFGGKDRKTLFITASESVFILPMRVKGVQ</sequence>
<dbReference type="InterPro" id="IPR051262">
    <property type="entry name" value="SMP-30/CGR1_Lactonase"/>
</dbReference>
<evidence type="ECO:0000313" key="5">
    <source>
        <dbReference type="Proteomes" id="UP000199029"/>
    </source>
</evidence>
<evidence type="ECO:0000313" key="4">
    <source>
        <dbReference type="EMBL" id="SFQ30969.1"/>
    </source>
</evidence>
<dbReference type="RefSeq" id="WP_092672974.1">
    <property type="nucleotide sequence ID" value="NZ_FOXS01000002.1"/>
</dbReference>
<evidence type="ECO:0000256" key="2">
    <source>
        <dbReference type="SAM" id="SignalP"/>
    </source>
</evidence>
<dbReference type="InterPro" id="IPR013658">
    <property type="entry name" value="SGL"/>
</dbReference>
<dbReference type="OrthoDB" id="241638at2"/>
<keyword evidence="5" id="KW-1185">Reference proteome</keyword>
<accession>A0A1I5XG74</accession>
<feature type="chain" id="PRO_5011785483" evidence="2">
    <location>
        <begin position="28"/>
        <end position="309"/>
    </location>
</feature>
<keyword evidence="2" id="KW-0732">Signal</keyword>